<dbReference type="InterPro" id="IPR040265">
    <property type="entry name" value="CHUP1/IPGA1-like"/>
</dbReference>
<protein>
    <submittedName>
        <fullName evidence="4">Uncharacterized protein</fullName>
    </submittedName>
</protein>
<proteinExistence type="predicted"/>
<dbReference type="PANTHER" id="PTHR31342">
    <property type="entry name" value="PROTEIN CHUP1, CHLOROPLASTIC"/>
    <property type="match status" value="1"/>
</dbReference>
<evidence type="ECO:0000313" key="5">
    <source>
        <dbReference type="Proteomes" id="UP000834106"/>
    </source>
</evidence>
<gene>
    <name evidence="4" type="ORF">FPE_LOCUS5078</name>
</gene>
<dbReference type="PANTHER" id="PTHR31342:SF4">
    <property type="entry name" value="ACTIN BINDING PROTEIN FAMILY"/>
    <property type="match status" value="1"/>
</dbReference>
<dbReference type="GO" id="GO:0072699">
    <property type="term" value="P:protein localization to cortical microtubule cytoskeleton"/>
    <property type="evidence" value="ECO:0007669"/>
    <property type="project" value="TreeGrafter"/>
</dbReference>
<evidence type="ECO:0000256" key="1">
    <source>
        <dbReference type="ARBA" id="ARBA00023054"/>
    </source>
</evidence>
<feature type="coiled-coil region" evidence="2">
    <location>
        <begin position="149"/>
        <end position="183"/>
    </location>
</feature>
<keyword evidence="5" id="KW-1185">Reference proteome</keyword>
<reference evidence="4" key="1">
    <citation type="submission" date="2023-05" db="EMBL/GenBank/DDBJ databases">
        <authorList>
            <person name="Huff M."/>
        </authorList>
    </citation>
    <scope>NUCLEOTIDE SEQUENCE</scope>
</reference>
<sequence length="203" mass="23279">MMIKLCKKKKNSGNSAEISHEKCESSSPNVTSENSTKDLSPSATYLRDRNGYLLPEFGELVKGCDLIVKTTGISPRKNMETQVPYAESPQGYKYAEPNREISSTRSKVKTLQERERNLEIQLLEYYGLKEQETAVMEMQNRLKLNNMQAKLYNLTLESLHANNRRLEAEVADYAKVVTKLEKLLMKKLRSEAEQNIEQILTLQ</sequence>
<feature type="compositionally biased region" description="Polar residues" evidence="3">
    <location>
        <begin position="25"/>
        <end position="42"/>
    </location>
</feature>
<feature type="region of interest" description="Disordered" evidence="3">
    <location>
        <begin position="1"/>
        <end position="42"/>
    </location>
</feature>
<name>A0AAD2DMK1_9LAMI</name>
<evidence type="ECO:0000256" key="2">
    <source>
        <dbReference type="SAM" id="Coils"/>
    </source>
</evidence>
<dbReference type="EMBL" id="OU503038">
    <property type="protein sequence ID" value="CAI9757648.1"/>
    <property type="molecule type" value="Genomic_DNA"/>
</dbReference>
<dbReference type="GO" id="GO:0055028">
    <property type="term" value="C:cortical microtubule"/>
    <property type="evidence" value="ECO:0007669"/>
    <property type="project" value="TreeGrafter"/>
</dbReference>
<dbReference type="AlphaFoldDB" id="A0AAD2DMK1"/>
<feature type="compositionally biased region" description="Basic residues" evidence="3">
    <location>
        <begin position="1"/>
        <end position="11"/>
    </location>
</feature>
<organism evidence="4 5">
    <name type="scientific">Fraxinus pennsylvanica</name>
    <dbReference type="NCBI Taxonomy" id="56036"/>
    <lineage>
        <taxon>Eukaryota</taxon>
        <taxon>Viridiplantae</taxon>
        <taxon>Streptophyta</taxon>
        <taxon>Embryophyta</taxon>
        <taxon>Tracheophyta</taxon>
        <taxon>Spermatophyta</taxon>
        <taxon>Magnoliopsida</taxon>
        <taxon>eudicotyledons</taxon>
        <taxon>Gunneridae</taxon>
        <taxon>Pentapetalae</taxon>
        <taxon>asterids</taxon>
        <taxon>lamiids</taxon>
        <taxon>Lamiales</taxon>
        <taxon>Oleaceae</taxon>
        <taxon>Oleeae</taxon>
        <taxon>Fraxinus</taxon>
    </lineage>
</organism>
<dbReference type="Proteomes" id="UP000834106">
    <property type="component" value="Chromosome 3"/>
</dbReference>
<keyword evidence="1 2" id="KW-0175">Coiled coil</keyword>
<accession>A0AAD2DMK1</accession>
<evidence type="ECO:0000313" key="4">
    <source>
        <dbReference type="EMBL" id="CAI9757648.1"/>
    </source>
</evidence>
<evidence type="ECO:0000256" key="3">
    <source>
        <dbReference type="SAM" id="MobiDB-lite"/>
    </source>
</evidence>